<accession>A0AAE1YST6</accession>
<dbReference type="InterPro" id="IPR036047">
    <property type="entry name" value="F-box-like_dom_sf"/>
</dbReference>
<reference evidence="1" key="2">
    <citation type="journal article" date="2024" name="Plant">
        <title>Genomic evolution and insights into agronomic trait innovations of Sesamum species.</title>
        <authorList>
            <person name="Miao H."/>
            <person name="Wang L."/>
            <person name="Qu L."/>
            <person name="Liu H."/>
            <person name="Sun Y."/>
            <person name="Le M."/>
            <person name="Wang Q."/>
            <person name="Wei S."/>
            <person name="Zheng Y."/>
            <person name="Lin W."/>
            <person name="Duan Y."/>
            <person name="Cao H."/>
            <person name="Xiong S."/>
            <person name="Wang X."/>
            <person name="Wei L."/>
            <person name="Li C."/>
            <person name="Ma Q."/>
            <person name="Ju M."/>
            <person name="Zhao R."/>
            <person name="Li G."/>
            <person name="Mu C."/>
            <person name="Tian Q."/>
            <person name="Mei H."/>
            <person name="Zhang T."/>
            <person name="Gao T."/>
            <person name="Zhang H."/>
        </authorList>
    </citation>
    <scope>NUCLEOTIDE SEQUENCE</scope>
    <source>
        <strain evidence="1">3651</strain>
    </source>
</reference>
<evidence type="ECO:0000313" key="1">
    <source>
        <dbReference type="EMBL" id="KAK4435487.1"/>
    </source>
</evidence>
<name>A0AAE1YST6_9LAMI</name>
<dbReference type="PANTHER" id="PTHR34145:SF28">
    <property type="entry name" value="F-BOX DOMAIN-CONTAINING PROTEIN"/>
    <property type="match status" value="1"/>
</dbReference>
<proteinExistence type="predicted"/>
<dbReference type="SUPFAM" id="SSF52047">
    <property type="entry name" value="RNI-like"/>
    <property type="match status" value="1"/>
</dbReference>
<protein>
    <submittedName>
        <fullName evidence="1">Uncharacterized protein</fullName>
    </submittedName>
</protein>
<sequence length="410" mass="47543">MNISVDEVKETGGGRKKPKTCEGNKDFFSYLPDPILMHILSFLPLRDAIKTVLFRRFGNLWLSMPVLDLDNCLYHEYGDDYDEDDDCDYKNFMDVVNQVRNHHNDTTLDKLRVKLYFELHYSKNGPASDNANAKKERAAADQIGNLVGYAISRKVKILDLDFRGCATPGIMNPLTYFAFPDLFRSNYLTDLRLVACDIRSFEEINLPALRVLFLKELAVTDKRAYITIRRLLQAVHHCKTFSPCSWSILVLSIWKLKNIPCPHFKWKNLRLTLGLTKWHHPGLSLLFKKSQSLETLSMYISPSTSNIFQFEEARWMSEHEFDGEKYWDSQEADFPFLESITVHGHINEPCVMQMVKFLLKNAPRLRQMVISAKNLSHPGNYPYTSEQLLELSQKLLMFPRASSQAMIYFS</sequence>
<organism evidence="1 2">
    <name type="scientific">Sesamum alatum</name>
    <dbReference type="NCBI Taxonomy" id="300844"/>
    <lineage>
        <taxon>Eukaryota</taxon>
        <taxon>Viridiplantae</taxon>
        <taxon>Streptophyta</taxon>
        <taxon>Embryophyta</taxon>
        <taxon>Tracheophyta</taxon>
        <taxon>Spermatophyta</taxon>
        <taxon>Magnoliopsida</taxon>
        <taxon>eudicotyledons</taxon>
        <taxon>Gunneridae</taxon>
        <taxon>Pentapetalae</taxon>
        <taxon>asterids</taxon>
        <taxon>lamiids</taxon>
        <taxon>Lamiales</taxon>
        <taxon>Pedaliaceae</taxon>
        <taxon>Sesamum</taxon>
    </lineage>
</organism>
<gene>
    <name evidence="1" type="ORF">Salat_0712100</name>
</gene>
<dbReference type="SUPFAM" id="SSF81383">
    <property type="entry name" value="F-box domain"/>
    <property type="match status" value="1"/>
</dbReference>
<comment type="caution">
    <text evidence="1">The sequence shown here is derived from an EMBL/GenBank/DDBJ whole genome shotgun (WGS) entry which is preliminary data.</text>
</comment>
<evidence type="ECO:0000313" key="2">
    <source>
        <dbReference type="Proteomes" id="UP001293254"/>
    </source>
</evidence>
<keyword evidence="2" id="KW-1185">Reference proteome</keyword>
<dbReference type="AlphaFoldDB" id="A0AAE1YST6"/>
<dbReference type="PANTHER" id="PTHR34145">
    <property type="entry name" value="OS02G0105600 PROTEIN"/>
    <property type="match status" value="1"/>
</dbReference>
<dbReference type="InterPro" id="IPR053772">
    <property type="entry name" value="At1g61320/At1g61330-like"/>
</dbReference>
<reference evidence="1" key="1">
    <citation type="submission" date="2020-06" db="EMBL/GenBank/DDBJ databases">
        <authorList>
            <person name="Li T."/>
            <person name="Hu X."/>
            <person name="Zhang T."/>
            <person name="Song X."/>
            <person name="Zhang H."/>
            <person name="Dai N."/>
            <person name="Sheng W."/>
            <person name="Hou X."/>
            <person name="Wei L."/>
        </authorList>
    </citation>
    <scope>NUCLEOTIDE SEQUENCE</scope>
    <source>
        <strain evidence="1">3651</strain>
        <tissue evidence="1">Leaf</tissue>
    </source>
</reference>
<dbReference type="EMBL" id="JACGWO010000002">
    <property type="protein sequence ID" value="KAK4435487.1"/>
    <property type="molecule type" value="Genomic_DNA"/>
</dbReference>
<dbReference type="Proteomes" id="UP001293254">
    <property type="component" value="Unassembled WGS sequence"/>
</dbReference>